<organism evidence="1 2">
    <name type="scientific">Aeromonas sobria</name>
    <dbReference type="NCBI Taxonomy" id="646"/>
    <lineage>
        <taxon>Bacteria</taxon>
        <taxon>Pseudomonadati</taxon>
        <taxon>Pseudomonadota</taxon>
        <taxon>Gammaproteobacteria</taxon>
        <taxon>Aeromonadales</taxon>
        <taxon>Aeromonadaceae</taxon>
        <taxon>Aeromonas</taxon>
    </lineage>
</organism>
<evidence type="ECO:0000313" key="2">
    <source>
        <dbReference type="Proteomes" id="UP000233467"/>
    </source>
</evidence>
<comment type="caution">
    <text evidence="1">The sequence shown here is derived from an EMBL/GenBank/DDBJ whole genome shotgun (WGS) entry which is preliminary data.</text>
</comment>
<proteinExistence type="predicted"/>
<gene>
    <name evidence="1" type="ORF">CJP16_18105</name>
</gene>
<reference evidence="1 2" key="1">
    <citation type="journal article" date="2017" name="Front. Microbiol.">
        <title>Strong Genomic and Phenotypic Heterogeneity in the Aeromonas sobria Species Complex.</title>
        <authorList>
            <person name="Gauthier J."/>
            <person name="Vincent A.T."/>
            <person name="Charette S.J."/>
            <person name="Derome N."/>
        </authorList>
    </citation>
    <scope>NUCLEOTIDE SEQUENCE [LARGE SCALE GENOMIC DNA]</scope>
    <source>
        <strain evidence="1 2">TM18</strain>
    </source>
</reference>
<protein>
    <submittedName>
        <fullName evidence="1">Uncharacterized protein</fullName>
    </submittedName>
</protein>
<accession>A0A2N3IQD7</accession>
<evidence type="ECO:0000313" key="1">
    <source>
        <dbReference type="EMBL" id="PKQ73719.1"/>
    </source>
</evidence>
<dbReference type="EMBL" id="NQMM01000052">
    <property type="protein sequence ID" value="PKQ73719.1"/>
    <property type="molecule type" value="Genomic_DNA"/>
</dbReference>
<name>A0A2N3IQD7_AERSO</name>
<dbReference type="Proteomes" id="UP000233467">
    <property type="component" value="Unassembled WGS sequence"/>
</dbReference>
<dbReference type="AlphaFoldDB" id="A0A2N3IQD7"/>
<sequence>MTSLNITFIGNLIKKREYALQVYKELMNKELIDALEKAKKINEKIDRDVVEYGIDNISAYEGSISANENLQRKLSFFIAKMSGANDT</sequence>
<keyword evidence="2" id="KW-1185">Reference proteome</keyword>